<dbReference type="PANTHER" id="PTHR34997">
    <property type="entry name" value="AM15"/>
    <property type="match status" value="1"/>
</dbReference>
<protein>
    <submittedName>
        <fullName evidence="5">BQ2448_4975 protein</fullName>
    </submittedName>
</protein>
<dbReference type="Gene3D" id="3.10.350.10">
    <property type="entry name" value="LysM domain"/>
    <property type="match status" value="1"/>
</dbReference>
<dbReference type="Proteomes" id="UP000198372">
    <property type="component" value="Unassembled WGS sequence"/>
</dbReference>
<accession>A0A238FJF1</accession>
<keyword evidence="6" id="KW-1185">Reference proteome</keyword>
<evidence type="ECO:0000256" key="2">
    <source>
        <dbReference type="ARBA" id="ARBA00023026"/>
    </source>
</evidence>
<feature type="compositionally biased region" description="Acidic residues" evidence="3">
    <location>
        <begin position="245"/>
        <end position="259"/>
    </location>
</feature>
<organism evidence="5 6">
    <name type="scientific">Microbotryum intermedium</name>
    <dbReference type="NCBI Taxonomy" id="269621"/>
    <lineage>
        <taxon>Eukaryota</taxon>
        <taxon>Fungi</taxon>
        <taxon>Dikarya</taxon>
        <taxon>Basidiomycota</taxon>
        <taxon>Pucciniomycotina</taxon>
        <taxon>Microbotryomycetes</taxon>
        <taxon>Microbotryales</taxon>
        <taxon>Microbotryaceae</taxon>
        <taxon>Microbotryum</taxon>
    </lineage>
</organism>
<dbReference type="PANTHER" id="PTHR34997:SF1">
    <property type="entry name" value="PEPTIDOGLYCAN-BINDING LYSIN DOMAIN"/>
    <property type="match status" value="1"/>
</dbReference>
<dbReference type="InterPro" id="IPR036779">
    <property type="entry name" value="LysM_dom_sf"/>
</dbReference>
<dbReference type="CDD" id="cd00118">
    <property type="entry name" value="LysM"/>
    <property type="match status" value="1"/>
</dbReference>
<gene>
    <name evidence="5" type="ORF">BQ2448_4975</name>
</gene>
<feature type="compositionally biased region" description="Low complexity" evidence="3">
    <location>
        <begin position="229"/>
        <end position="244"/>
    </location>
</feature>
<feature type="compositionally biased region" description="Polar residues" evidence="3">
    <location>
        <begin position="218"/>
        <end position="228"/>
    </location>
</feature>
<dbReference type="GO" id="GO:0008061">
    <property type="term" value="F:chitin binding"/>
    <property type="evidence" value="ECO:0007669"/>
    <property type="project" value="UniProtKB-KW"/>
</dbReference>
<dbReference type="InterPro" id="IPR052210">
    <property type="entry name" value="LysM1-like"/>
</dbReference>
<dbReference type="STRING" id="269621.A0A238FJF1"/>
<feature type="compositionally biased region" description="Polar residues" evidence="3">
    <location>
        <begin position="297"/>
        <end position="306"/>
    </location>
</feature>
<evidence type="ECO:0000259" key="4">
    <source>
        <dbReference type="PROSITE" id="PS51782"/>
    </source>
</evidence>
<reference evidence="6" key="1">
    <citation type="submission" date="2016-09" db="EMBL/GenBank/DDBJ databases">
        <authorList>
            <person name="Jeantristanb JTB J.-T."/>
            <person name="Ricardo R."/>
        </authorList>
    </citation>
    <scope>NUCLEOTIDE SEQUENCE [LARGE SCALE GENOMIC DNA]</scope>
</reference>
<feature type="region of interest" description="Disordered" evidence="3">
    <location>
        <begin position="217"/>
        <end position="343"/>
    </location>
</feature>
<dbReference type="EMBL" id="FMSP01000008">
    <property type="protein sequence ID" value="SCV72281.1"/>
    <property type="molecule type" value="Genomic_DNA"/>
</dbReference>
<keyword evidence="1" id="KW-0147">Chitin-binding</keyword>
<evidence type="ECO:0000313" key="6">
    <source>
        <dbReference type="Proteomes" id="UP000198372"/>
    </source>
</evidence>
<proteinExistence type="predicted"/>
<evidence type="ECO:0000256" key="1">
    <source>
        <dbReference type="ARBA" id="ARBA00022669"/>
    </source>
</evidence>
<dbReference type="OrthoDB" id="5985073at2759"/>
<evidence type="ECO:0000313" key="5">
    <source>
        <dbReference type="EMBL" id="SCV72281.1"/>
    </source>
</evidence>
<dbReference type="AlphaFoldDB" id="A0A238FJF1"/>
<feature type="compositionally biased region" description="Low complexity" evidence="3">
    <location>
        <begin position="331"/>
        <end position="343"/>
    </location>
</feature>
<sequence>MHLLLFSPSFPRSSPSTTFAKLPFGDPPPSDFPLLLSQAAGSVTREEPAHQQLLSSTYSLPLTLIAVAWASVASASSRGRGLHSDQAVRHQRLHARAQAGSGHHWSLHQLPGESPRRFVRARRGDGDKAQIYPRGVTTSVPTNLSNRSLTVAEGCTKFYKVKPNDSCYSAIAAANSKLALDEFYAMNPQVDGKCFNLWTGYDYCVEKATTKPKVKVNVASQRKQTTTSKPKAAVKPAVPKPVETTTDDDDEECDADDNTAEPTTTAPAKKHTSLAEKSHAAQAKNTGGAVKAFVAGGTNNKDSSAADNKPHSSAPGSTTQPPTSPIPSPTPSTSSGGSSDPSSIAQAIIRGKGITGFLGKNKNGIISWFRTNNPQDSTNGKSWCFNKYDDNMDGFAPDVTTMLANFGWSNVMAGKMYCGALANFTTSSGRVYQFPLIDGFDSKWTKGKTNAADLTIPAWTKLAGFFRNNKNDVLQDVTWEWTGAWDPRFAFNGGNPV</sequence>
<dbReference type="PROSITE" id="PS51782">
    <property type="entry name" value="LYSM"/>
    <property type="match status" value="1"/>
</dbReference>
<keyword evidence="2" id="KW-0843">Virulence</keyword>
<dbReference type="InterPro" id="IPR018392">
    <property type="entry name" value="LysM"/>
</dbReference>
<feature type="compositionally biased region" description="Low complexity" evidence="3">
    <location>
        <begin position="312"/>
        <end position="321"/>
    </location>
</feature>
<evidence type="ECO:0000256" key="3">
    <source>
        <dbReference type="SAM" id="MobiDB-lite"/>
    </source>
</evidence>
<name>A0A238FJF1_9BASI</name>
<feature type="domain" description="LysM" evidence="4">
    <location>
        <begin position="157"/>
        <end position="205"/>
    </location>
</feature>